<dbReference type="PANTHER" id="PTHR30562:SF1">
    <property type="entry name" value="UVRABC SYSTEM PROTEIN C"/>
    <property type="match status" value="1"/>
</dbReference>
<gene>
    <name evidence="2" type="ORF">AFE02nite_08760</name>
</gene>
<dbReference type="GO" id="GO:0009380">
    <property type="term" value="C:excinuclease repair complex"/>
    <property type="evidence" value="ECO:0007669"/>
    <property type="project" value="TreeGrafter"/>
</dbReference>
<dbReference type="GO" id="GO:0006289">
    <property type="term" value="P:nucleotide-excision repair"/>
    <property type="evidence" value="ECO:0007669"/>
    <property type="project" value="InterPro"/>
</dbReference>
<dbReference type="CDD" id="cd10434">
    <property type="entry name" value="GIY-YIG_UvrC_Cho"/>
    <property type="match status" value="1"/>
</dbReference>
<proteinExistence type="predicted"/>
<dbReference type="Gene3D" id="3.40.1440.10">
    <property type="entry name" value="GIY-YIG endonuclease"/>
    <property type="match status" value="1"/>
</dbReference>
<dbReference type="RefSeq" id="WP_146819126.1">
    <property type="nucleotide sequence ID" value="NZ_BJYK01000001.1"/>
</dbReference>
<sequence>MPDRPAAVAALPAAPGVYRFRDAAGRVVYLGRATDLRSRVGSYWGDLRDRPHLRRMVPQVVDVEALTCASVHEATWLERNLLERSKPRWNRVRGGLEVPTWIALVEGAGTAELRVLHSPDDAPGAAVFGPYLGGGQSRLAVAGLDRVLALSYAGARRGGFDQDMARLRGVADGDLPARVERAGAVLSREPAAVAAALDALTRRRQEAAGACAFEVAARIQAELEAVAWVTAEQRVTAPHAPGTTTAPRTLSRTGPAPGPLATGPRVVHLHGYAGGVLVSFEVRDGRLDRWHQEAADEVRAATRVAATPEAWRTFTREAAELAARLRDAR</sequence>
<evidence type="ECO:0000259" key="1">
    <source>
        <dbReference type="PROSITE" id="PS50164"/>
    </source>
</evidence>
<reference evidence="2 3" key="1">
    <citation type="submission" date="2019-07" db="EMBL/GenBank/DDBJ databases">
        <title>Whole genome shotgun sequence of Actinotalea fermentans NBRC 105374.</title>
        <authorList>
            <person name="Hosoyama A."/>
            <person name="Uohara A."/>
            <person name="Ohji S."/>
            <person name="Ichikawa N."/>
        </authorList>
    </citation>
    <scope>NUCLEOTIDE SEQUENCE [LARGE SCALE GENOMIC DNA]</scope>
    <source>
        <strain evidence="2 3">NBRC 105374</strain>
    </source>
</reference>
<feature type="domain" description="GIY-YIG" evidence="1">
    <location>
        <begin position="13"/>
        <end position="91"/>
    </location>
</feature>
<dbReference type="Proteomes" id="UP000321484">
    <property type="component" value="Unassembled WGS sequence"/>
</dbReference>
<dbReference type="SMART" id="SM00465">
    <property type="entry name" value="GIYc"/>
    <property type="match status" value="1"/>
</dbReference>
<dbReference type="PROSITE" id="PS50164">
    <property type="entry name" value="GIY_YIG"/>
    <property type="match status" value="1"/>
</dbReference>
<organism evidence="2 3">
    <name type="scientific">Actinotalea fermentans</name>
    <dbReference type="NCBI Taxonomy" id="43671"/>
    <lineage>
        <taxon>Bacteria</taxon>
        <taxon>Bacillati</taxon>
        <taxon>Actinomycetota</taxon>
        <taxon>Actinomycetes</taxon>
        <taxon>Micrococcales</taxon>
        <taxon>Cellulomonadaceae</taxon>
        <taxon>Actinotalea</taxon>
    </lineage>
</organism>
<keyword evidence="3" id="KW-1185">Reference proteome</keyword>
<dbReference type="InterPro" id="IPR035901">
    <property type="entry name" value="GIY-YIG_endonuc_sf"/>
</dbReference>
<evidence type="ECO:0000313" key="3">
    <source>
        <dbReference type="Proteomes" id="UP000321484"/>
    </source>
</evidence>
<dbReference type="InterPro" id="IPR000305">
    <property type="entry name" value="GIY-YIG_endonuc"/>
</dbReference>
<accession>A0A511YVA6</accession>
<dbReference type="InterPro" id="IPR047296">
    <property type="entry name" value="GIY-YIG_UvrC_Cho"/>
</dbReference>
<comment type="caution">
    <text evidence="2">The sequence shown here is derived from an EMBL/GenBank/DDBJ whole genome shotgun (WGS) entry which is preliminary data.</text>
</comment>
<name>A0A511YVA6_9CELL</name>
<dbReference type="InterPro" id="IPR050066">
    <property type="entry name" value="UvrABC_protein_C"/>
</dbReference>
<dbReference type="PANTHER" id="PTHR30562">
    <property type="entry name" value="UVRC/OXIDOREDUCTASE"/>
    <property type="match status" value="1"/>
</dbReference>
<dbReference type="EMBL" id="BJYK01000001">
    <property type="protein sequence ID" value="GEN79142.1"/>
    <property type="molecule type" value="Genomic_DNA"/>
</dbReference>
<evidence type="ECO:0000313" key="2">
    <source>
        <dbReference type="EMBL" id="GEN79142.1"/>
    </source>
</evidence>
<dbReference type="OrthoDB" id="9804933at2"/>
<dbReference type="SUPFAM" id="SSF82771">
    <property type="entry name" value="GIY-YIG endonuclease"/>
    <property type="match status" value="1"/>
</dbReference>
<protein>
    <recommendedName>
        <fullName evidence="1">GIY-YIG domain-containing protein</fullName>
    </recommendedName>
</protein>
<dbReference type="AlphaFoldDB" id="A0A511YVA6"/>